<dbReference type="GO" id="GO:0019698">
    <property type="term" value="P:D-galacturonate catabolic process"/>
    <property type="evidence" value="ECO:0007669"/>
    <property type="project" value="TreeGrafter"/>
</dbReference>
<dbReference type="InterPro" id="IPR050306">
    <property type="entry name" value="PfkB_Carbo_kinase"/>
</dbReference>
<dbReference type="Pfam" id="PF00294">
    <property type="entry name" value="PfkB"/>
    <property type="match status" value="1"/>
</dbReference>
<dbReference type="GO" id="GO:0042840">
    <property type="term" value="P:D-glucuronate catabolic process"/>
    <property type="evidence" value="ECO:0007669"/>
    <property type="project" value="TreeGrafter"/>
</dbReference>
<organism evidence="5">
    <name type="scientific">Shewanella frigidimarina</name>
    <dbReference type="NCBI Taxonomy" id="56812"/>
    <lineage>
        <taxon>Bacteria</taxon>
        <taxon>Pseudomonadati</taxon>
        <taxon>Pseudomonadota</taxon>
        <taxon>Gammaproteobacteria</taxon>
        <taxon>Alteromonadales</taxon>
        <taxon>Shewanellaceae</taxon>
        <taxon>Shewanella</taxon>
    </lineage>
</organism>
<dbReference type="InterPro" id="IPR011611">
    <property type="entry name" value="PfkB_dom"/>
</dbReference>
<dbReference type="Proteomes" id="UP000055702">
    <property type="component" value="Unassembled WGS sequence"/>
</dbReference>
<dbReference type="AlphaFoldDB" id="A0A106C240"/>
<feature type="domain" description="Carbohydrate kinase PfkB" evidence="4">
    <location>
        <begin position="1"/>
        <end position="297"/>
    </location>
</feature>
<dbReference type="SUPFAM" id="SSF53613">
    <property type="entry name" value="Ribokinase-like"/>
    <property type="match status" value="1"/>
</dbReference>
<comment type="caution">
    <text evidence="5">The sequence shown here is derived from an EMBL/GenBank/DDBJ whole genome shotgun (WGS) entry which is preliminary data.</text>
</comment>
<dbReference type="PANTHER" id="PTHR43085">
    <property type="entry name" value="HEXOKINASE FAMILY MEMBER"/>
    <property type="match status" value="1"/>
</dbReference>
<accession>A0A106C240</accession>
<keyword evidence="3 5" id="KW-0418">Kinase</keyword>
<reference evidence="5 6" key="1">
    <citation type="submission" date="2016-01" db="EMBL/GenBank/DDBJ databases">
        <title>Draft genome of the antarctic isolate Shewanella frigidimarina Ag06-30.</title>
        <authorList>
            <person name="Parmeciano Di Noto G."/>
            <person name="Vazquez S."/>
            <person name="Mac Cormack W."/>
            <person name="Iriarte A."/>
            <person name="Quiroga C."/>
        </authorList>
    </citation>
    <scope>NUCLEOTIDE SEQUENCE [LARGE SCALE GENOMIC DNA]</scope>
    <source>
        <strain evidence="5 6">Ag06-30</strain>
    </source>
</reference>
<evidence type="ECO:0000313" key="5">
    <source>
        <dbReference type="EMBL" id="KVX02826.1"/>
    </source>
</evidence>
<dbReference type="GO" id="GO:0008673">
    <property type="term" value="F:2-dehydro-3-deoxygluconokinase activity"/>
    <property type="evidence" value="ECO:0007669"/>
    <property type="project" value="TreeGrafter"/>
</dbReference>
<keyword evidence="2" id="KW-0808">Transferase</keyword>
<dbReference type="InterPro" id="IPR029056">
    <property type="entry name" value="Ribokinase-like"/>
</dbReference>
<dbReference type="GO" id="GO:0005829">
    <property type="term" value="C:cytosol"/>
    <property type="evidence" value="ECO:0007669"/>
    <property type="project" value="TreeGrafter"/>
</dbReference>
<evidence type="ECO:0000313" key="6">
    <source>
        <dbReference type="Proteomes" id="UP000055702"/>
    </source>
</evidence>
<evidence type="ECO:0000259" key="4">
    <source>
        <dbReference type="Pfam" id="PF00294"/>
    </source>
</evidence>
<evidence type="ECO:0000256" key="3">
    <source>
        <dbReference type="ARBA" id="ARBA00022777"/>
    </source>
</evidence>
<dbReference type="PANTHER" id="PTHR43085:SF15">
    <property type="entry name" value="2-DEHYDRO-3-DEOXYGLUCONOKINASE"/>
    <property type="match status" value="1"/>
</dbReference>
<sequence length="313" mass="34893">MKSLYLFGECMVELQRVTASSLQQSFAGDVYNTGVYLKRTFSDINTHLVTAIGQDSFSQAMLQRFEDEKINTDMVFQSTDKIAGLYAIQTDSKGERSFTYWRNDSAAKQIMQFIDDAAISKISQADMVFFSGISLAVINEEDRDAFWLLIKQCKQAGVSIVFDPNYRARMWHSPDQAKAQFDIAFSVADVVLPGVDDFNQLYGISSVEDIIAFCQPYDINELVIKNGENGINYLINGQQQHFSITPVTNVVDTTSAGDSFNGVYLGARLTGADISTAIKLASQAAGFVIQHKGAIAPKIEFHQFIERQKLMMQ</sequence>
<proteinExistence type="inferred from homology"/>
<evidence type="ECO:0000256" key="2">
    <source>
        <dbReference type="ARBA" id="ARBA00022679"/>
    </source>
</evidence>
<dbReference type="CDD" id="cd01166">
    <property type="entry name" value="KdgK"/>
    <property type="match status" value="1"/>
</dbReference>
<dbReference type="EMBL" id="LRDC01000009">
    <property type="protein sequence ID" value="KVX02826.1"/>
    <property type="molecule type" value="Genomic_DNA"/>
</dbReference>
<dbReference type="GO" id="GO:0006974">
    <property type="term" value="P:DNA damage response"/>
    <property type="evidence" value="ECO:0007669"/>
    <property type="project" value="TreeGrafter"/>
</dbReference>
<protein>
    <submittedName>
        <fullName evidence="5">Ketodeoxygluconokinase</fullName>
    </submittedName>
</protein>
<dbReference type="Gene3D" id="3.40.1190.20">
    <property type="match status" value="1"/>
</dbReference>
<comment type="similarity">
    <text evidence="1">Belongs to the carbohydrate kinase PfkB family.</text>
</comment>
<name>A0A106C240_SHEFR</name>
<gene>
    <name evidence="5" type="ORF">AWJ07_12115</name>
</gene>
<dbReference type="RefSeq" id="WP_059744771.1">
    <property type="nucleotide sequence ID" value="NZ_JBQMWI010000003.1"/>
</dbReference>
<evidence type="ECO:0000256" key="1">
    <source>
        <dbReference type="ARBA" id="ARBA00010688"/>
    </source>
</evidence>